<evidence type="ECO:0000313" key="1">
    <source>
        <dbReference type="EMBL" id="ABU79189.1"/>
    </source>
</evidence>
<accession>A7MMW7</accession>
<organism evidence="1 2">
    <name type="scientific">Cronobacter sakazakii (strain ATCC BAA-894)</name>
    <name type="common">Enterobacter sakazakii</name>
    <dbReference type="NCBI Taxonomy" id="290339"/>
    <lineage>
        <taxon>Bacteria</taxon>
        <taxon>Pseudomonadati</taxon>
        <taxon>Pseudomonadota</taxon>
        <taxon>Gammaproteobacteria</taxon>
        <taxon>Enterobacterales</taxon>
        <taxon>Enterobacteriaceae</taxon>
        <taxon>Cronobacter</taxon>
    </lineage>
</organism>
<sequence>MPTKIQQTYVLAYNADIKKASRVALAGFLTFKPVLHRFFGQLDNAQFGDRLGQLSRSLSVVHVTVGATDMVFRFTLRFQGSRFVEILAANRGVSQHGYVARLHFQHAAGEIDILFVAVLFHDADHTRLNGGEQRRVARVNTQFTFATRNLDFLDQTREHLFLCADDIQVVSHCHVTLRLRR</sequence>
<reference evidence="1 2" key="1">
    <citation type="journal article" date="2010" name="PLoS ONE">
        <title>Genome sequence of Cronobacter sakazakii BAA-894 and comparative genomic hybridization analysis with other Cronobacter species.</title>
        <authorList>
            <person name="Kucerova E."/>
            <person name="Clifton S.W."/>
            <person name="Xia X.Q."/>
            <person name="Long F."/>
            <person name="Porwollik S."/>
            <person name="Fulton L."/>
            <person name="Fronick C."/>
            <person name="Minx P."/>
            <person name="Kyung K."/>
            <person name="Warren W."/>
            <person name="Fulton R."/>
            <person name="Feng D."/>
            <person name="Wollam A."/>
            <person name="Shah N."/>
            <person name="Bhonagiri V."/>
            <person name="Nash W.E."/>
            <person name="Hallsworth-Pepin K."/>
            <person name="Wilson R.K."/>
            <person name="McClelland M."/>
            <person name="Forsythe S.J."/>
        </authorList>
    </citation>
    <scope>NUCLEOTIDE SEQUENCE [LARGE SCALE GENOMIC DNA]</scope>
    <source>
        <strain evidence="1 2">ATCC BAA-894</strain>
    </source>
</reference>
<protein>
    <submittedName>
        <fullName evidence="1">Uncharacterized protein</fullName>
    </submittedName>
</protein>
<dbReference type="HOGENOM" id="CLU_1757507_0_0_6"/>
<gene>
    <name evidence="1" type="ordered locus">ESA_04003</name>
</gene>
<keyword evidence="2" id="KW-1185">Reference proteome</keyword>
<dbReference type="Proteomes" id="UP000000260">
    <property type="component" value="Chromosome"/>
</dbReference>
<dbReference type="EMBL" id="CP000783">
    <property type="protein sequence ID" value="ABU79189.1"/>
    <property type="molecule type" value="Genomic_DNA"/>
</dbReference>
<name>A7MMW7_CROS8</name>
<dbReference type="AlphaFoldDB" id="A7MMW7"/>
<dbReference type="KEGG" id="esa:ESA_04003"/>
<proteinExistence type="predicted"/>
<evidence type="ECO:0000313" key="2">
    <source>
        <dbReference type="Proteomes" id="UP000000260"/>
    </source>
</evidence>